<name>A0AAE3QF25_9HYPH</name>
<evidence type="ECO:0000256" key="13">
    <source>
        <dbReference type="SAM" id="Phobius"/>
    </source>
</evidence>
<dbReference type="PROSITE" id="PS00078">
    <property type="entry name" value="COX2"/>
    <property type="match status" value="1"/>
</dbReference>
<dbReference type="PANTHER" id="PTHR22888:SF9">
    <property type="entry name" value="CYTOCHROME C OXIDASE SUBUNIT 2"/>
    <property type="match status" value="1"/>
</dbReference>
<keyword evidence="7" id="KW-1278">Translocase</keyword>
<dbReference type="PROSITE" id="PS50857">
    <property type="entry name" value="COX2_CUA"/>
    <property type="match status" value="1"/>
</dbReference>
<dbReference type="PANTHER" id="PTHR22888">
    <property type="entry name" value="CYTOCHROME C OXIDASE, SUBUNIT II"/>
    <property type="match status" value="1"/>
</dbReference>
<dbReference type="EC" id="7.1.1.9" evidence="3"/>
<keyword evidence="4" id="KW-0813">Transport</keyword>
<keyword evidence="8" id="KW-0249">Electron transport</keyword>
<reference evidence="15" key="1">
    <citation type="submission" date="2022-03" db="EMBL/GenBank/DDBJ databases">
        <title>Fererhizobium litorale gen. nov., sp. nov., isolated from sandy sediments of the Sea of Japan seashore.</title>
        <authorList>
            <person name="Romanenko L."/>
            <person name="Kurilenko V."/>
            <person name="Otstavnykh N."/>
            <person name="Svetashev V."/>
            <person name="Tekutyeva L."/>
            <person name="Isaeva M."/>
            <person name="Mikhailov V."/>
        </authorList>
    </citation>
    <scope>NUCLEOTIDE SEQUENCE</scope>
    <source>
        <strain evidence="15">KMM 9576</strain>
    </source>
</reference>
<evidence type="ECO:0000256" key="10">
    <source>
        <dbReference type="ARBA" id="ARBA00023008"/>
    </source>
</evidence>
<dbReference type="InterPro" id="IPR002429">
    <property type="entry name" value="CcO_II-like_C"/>
</dbReference>
<comment type="catalytic activity">
    <reaction evidence="12">
        <text>4 Fe(II)-[cytochrome c] + O2 + 8 H(+)(in) = 4 Fe(III)-[cytochrome c] + 2 H2O + 4 H(+)(out)</text>
        <dbReference type="Rhea" id="RHEA:11436"/>
        <dbReference type="Rhea" id="RHEA-COMP:10350"/>
        <dbReference type="Rhea" id="RHEA-COMP:14399"/>
        <dbReference type="ChEBI" id="CHEBI:15377"/>
        <dbReference type="ChEBI" id="CHEBI:15378"/>
        <dbReference type="ChEBI" id="CHEBI:15379"/>
        <dbReference type="ChEBI" id="CHEBI:29033"/>
        <dbReference type="ChEBI" id="CHEBI:29034"/>
        <dbReference type="EC" id="7.1.1.9"/>
    </reaction>
</comment>
<feature type="domain" description="Cytochrome oxidase subunit II copper A binding" evidence="14">
    <location>
        <begin position="112"/>
        <end position="254"/>
    </location>
</feature>
<proteinExistence type="inferred from homology"/>
<gene>
    <name evidence="15" type="ORF">MRS75_07500</name>
</gene>
<organism evidence="15 16">
    <name type="scientific">Ferirhizobium litorale</name>
    <dbReference type="NCBI Taxonomy" id="2927786"/>
    <lineage>
        <taxon>Bacteria</taxon>
        <taxon>Pseudomonadati</taxon>
        <taxon>Pseudomonadota</taxon>
        <taxon>Alphaproteobacteria</taxon>
        <taxon>Hyphomicrobiales</taxon>
        <taxon>Rhizobiaceae</taxon>
        <taxon>Ferirhizobium</taxon>
    </lineage>
</organism>
<dbReference type="GO" id="GO:0016020">
    <property type="term" value="C:membrane"/>
    <property type="evidence" value="ECO:0007669"/>
    <property type="project" value="UniProtKB-SubCell"/>
</dbReference>
<dbReference type="AlphaFoldDB" id="A0AAE3QF25"/>
<dbReference type="Gene3D" id="2.60.40.420">
    <property type="entry name" value="Cupredoxins - blue copper proteins"/>
    <property type="match status" value="1"/>
</dbReference>
<evidence type="ECO:0000256" key="8">
    <source>
        <dbReference type="ARBA" id="ARBA00022982"/>
    </source>
</evidence>
<dbReference type="SUPFAM" id="SSF49503">
    <property type="entry name" value="Cupredoxins"/>
    <property type="match status" value="1"/>
</dbReference>
<evidence type="ECO:0000256" key="2">
    <source>
        <dbReference type="ARBA" id="ARBA00007866"/>
    </source>
</evidence>
<protein>
    <recommendedName>
        <fullName evidence="3">cytochrome-c oxidase</fullName>
        <ecNumber evidence="3">7.1.1.9</ecNumber>
    </recommendedName>
</protein>
<keyword evidence="10" id="KW-0186">Copper</keyword>
<evidence type="ECO:0000313" key="15">
    <source>
        <dbReference type="EMBL" id="MDI7921933.1"/>
    </source>
</evidence>
<keyword evidence="9 13" id="KW-1133">Transmembrane helix</keyword>
<evidence type="ECO:0000256" key="5">
    <source>
        <dbReference type="ARBA" id="ARBA00022692"/>
    </source>
</evidence>
<evidence type="ECO:0000256" key="7">
    <source>
        <dbReference type="ARBA" id="ARBA00022967"/>
    </source>
</evidence>
<sequence length="271" mass="30431">MAVVLVLVLLVVASVLFHMFSPWWWTPIASNWNYIDNTLIITFWITGFVFVAVVLFIAYCVFRFKHRPGLRADYEPENRKLESWLAAGTTLGVVAMLAPGLVVWHDFITVPDDATEVEVVGQQWLWSFRLPGQDGRLGRAETQDIGDTNMLGIDRNDTAGLDDVVVEGGELHLPVGKPVKMLLRSVDVLHNFYVPEFRAKMDMIPGSVTFFWFTPTRTGTFEVLCAELCGVAHSQMRGTVVVDTEADYQAWLEQQPTFSQLMASVETTAAQ</sequence>
<dbReference type="Gene3D" id="1.10.287.90">
    <property type="match status" value="1"/>
</dbReference>
<evidence type="ECO:0000256" key="3">
    <source>
        <dbReference type="ARBA" id="ARBA00012949"/>
    </source>
</evidence>
<dbReference type="GO" id="GO:0005507">
    <property type="term" value="F:copper ion binding"/>
    <property type="evidence" value="ECO:0007669"/>
    <property type="project" value="InterPro"/>
</dbReference>
<feature type="transmembrane region" description="Helical" evidence="13">
    <location>
        <begin position="41"/>
        <end position="62"/>
    </location>
</feature>
<evidence type="ECO:0000256" key="4">
    <source>
        <dbReference type="ARBA" id="ARBA00022448"/>
    </source>
</evidence>
<evidence type="ECO:0000256" key="1">
    <source>
        <dbReference type="ARBA" id="ARBA00004141"/>
    </source>
</evidence>
<keyword evidence="6" id="KW-0479">Metal-binding</keyword>
<evidence type="ECO:0000259" key="14">
    <source>
        <dbReference type="PROSITE" id="PS50857"/>
    </source>
</evidence>
<dbReference type="EMBL" id="JALDYZ010000003">
    <property type="protein sequence ID" value="MDI7921933.1"/>
    <property type="molecule type" value="Genomic_DNA"/>
</dbReference>
<dbReference type="InterPro" id="IPR036257">
    <property type="entry name" value="Cyt_c_oxidase_su2_TM_sf"/>
</dbReference>
<comment type="subcellular location">
    <subcellularLocation>
        <location evidence="1">Membrane</location>
        <topology evidence="1">Multi-pass membrane protein</topology>
    </subcellularLocation>
</comment>
<dbReference type="InterPro" id="IPR001505">
    <property type="entry name" value="Copper_CuA"/>
</dbReference>
<keyword evidence="5 13" id="KW-0812">Transmembrane</keyword>
<dbReference type="CDD" id="cd13919">
    <property type="entry name" value="CuRO_HCO_II_like_5"/>
    <property type="match status" value="1"/>
</dbReference>
<evidence type="ECO:0000256" key="9">
    <source>
        <dbReference type="ARBA" id="ARBA00022989"/>
    </source>
</evidence>
<dbReference type="GO" id="GO:0042773">
    <property type="term" value="P:ATP synthesis coupled electron transport"/>
    <property type="evidence" value="ECO:0007669"/>
    <property type="project" value="TreeGrafter"/>
</dbReference>
<keyword evidence="11 13" id="KW-0472">Membrane</keyword>
<accession>A0AAE3QF25</accession>
<dbReference type="InterPro" id="IPR008972">
    <property type="entry name" value="Cupredoxin"/>
</dbReference>
<dbReference type="GO" id="GO:0004129">
    <property type="term" value="F:cytochrome-c oxidase activity"/>
    <property type="evidence" value="ECO:0007669"/>
    <property type="project" value="UniProtKB-EC"/>
</dbReference>
<evidence type="ECO:0000256" key="12">
    <source>
        <dbReference type="ARBA" id="ARBA00047816"/>
    </source>
</evidence>
<dbReference type="InterPro" id="IPR045187">
    <property type="entry name" value="CcO_II"/>
</dbReference>
<dbReference type="RefSeq" id="WP_311794309.1">
    <property type="nucleotide sequence ID" value="NZ_JALDYZ010000003.1"/>
</dbReference>
<feature type="transmembrane region" description="Helical" evidence="13">
    <location>
        <begin position="83"/>
        <end position="104"/>
    </location>
</feature>
<dbReference type="Proteomes" id="UP001161580">
    <property type="component" value="Unassembled WGS sequence"/>
</dbReference>
<keyword evidence="16" id="KW-1185">Reference proteome</keyword>
<comment type="similarity">
    <text evidence="2">Belongs to the cytochrome c oxidase subunit 2 family.</text>
</comment>
<dbReference type="Pfam" id="PF00116">
    <property type="entry name" value="COX2"/>
    <property type="match status" value="1"/>
</dbReference>
<evidence type="ECO:0000313" key="16">
    <source>
        <dbReference type="Proteomes" id="UP001161580"/>
    </source>
</evidence>
<comment type="caution">
    <text evidence="15">The sequence shown here is derived from an EMBL/GenBank/DDBJ whole genome shotgun (WGS) entry which is preliminary data.</text>
</comment>
<evidence type="ECO:0000256" key="11">
    <source>
        <dbReference type="ARBA" id="ARBA00023136"/>
    </source>
</evidence>
<evidence type="ECO:0000256" key="6">
    <source>
        <dbReference type="ARBA" id="ARBA00022723"/>
    </source>
</evidence>